<evidence type="ECO:0000313" key="2">
    <source>
        <dbReference type="EMBL" id="KAL3419171.1"/>
    </source>
</evidence>
<sequence>MNSNSLNLRVDHEQVVDLLKYALVKAKENAIDTSEQICRTEIAAYVIRLSEDFPALSICEKWYGTTDDFCGFDQWDTAQLKSCVEDLFANRTAIKALKTSDVELWFPEVRPALENELPRSISIDNRFLWLSTKERLAEYLALDEHYAFVELLDEPHRGSKAAKGKGRSLSPPKKIRQSGVTSVKWYYICRDLCQETDEKWARVSEQVCSRCFASGVACLVEDECDYSGCFTCMVGDVPCCLKLSLLSDSRLEGSVVSSSSDSPDQWLSPDPTHVSDSEDEQKYDCYINDVITKHVSPGSAAEVVAKIIQADIGGAKDKGLIGSRSYPIILEDGP</sequence>
<name>A0ABR4P784_9HELO</name>
<feature type="region of interest" description="Disordered" evidence="1">
    <location>
        <begin position="256"/>
        <end position="279"/>
    </location>
</feature>
<gene>
    <name evidence="2" type="ORF">PVAG01_09393</name>
</gene>
<reference evidence="2 3" key="1">
    <citation type="submission" date="2024-06" db="EMBL/GenBank/DDBJ databases">
        <title>Complete genome of Phlyctema vagabunda strain 19-DSS-EL-015.</title>
        <authorList>
            <person name="Fiorenzani C."/>
        </authorList>
    </citation>
    <scope>NUCLEOTIDE SEQUENCE [LARGE SCALE GENOMIC DNA]</scope>
    <source>
        <strain evidence="2 3">19-DSS-EL-015</strain>
    </source>
</reference>
<evidence type="ECO:0000256" key="1">
    <source>
        <dbReference type="SAM" id="MobiDB-lite"/>
    </source>
</evidence>
<dbReference type="EMBL" id="JBFCZG010000008">
    <property type="protein sequence ID" value="KAL3419171.1"/>
    <property type="molecule type" value="Genomic_DNA"/>
</dbReference>
<organism evidence="2 3">
    <name type="scientific">Phlyctema vagabunda</name>
    <dbReference type="NCBI Taxonomy" id="108571"/>
    <lineage>
        <taxon>Eukaryota</taxon>
        <taxon>Fungi</taxon>
        <taxon>Dikarya</taxon>
        <taxon>Ascomycota</taxon>
        <taxon>Pezizomycotina</taxon>
        <taxon>Leotiomycetes</taxon>
        <taxon>Helotiales</taxon>
        <taxon>Dermateaceae</taxon>
        <taxon>Phlyctema</taxon>
    </lineage>
</organism>
<evidence type="ECO:0000313" key="3">
    <source>
        <dbReference type="Proteomes" id="UP001629113"/>
    </source>
</evidence>
<proteinExistence type="predicted"/>
<feature type="compositionally biased region" description="Low complexity" evidence="1">
    <location>
        <begin position="256"/>
        <end position="270"/>
    </location>
</feature>
<dbReference type="Proteomes" id="UP001629113">
    <property type="component" value="Unassembled WGS sequence"/>
</dbReference>
<comment type="caution">
    <text evidence="2">The sequence shown here is derived from an EMBL/GenBank/DDBJ whole genome shotgun (WGS) entry which is preliminary data.</text>
</comment>
<keyword evidence="3" id="KW-1185">Reference proteome</keyword>
<accession>A0ABR4P784</accession>
<protein>
    <submittedName>
        <fullName evidence="2">Uncharacterized protein</fullName>
    </submittedName>
</protein>